<dbReference type="InterPro" id="IPR013083">
    <property type="entry name" value="Znf_RING/FYVE/PHD"/>
</dbReference>
<feature type="compositionally biased region" description="Basic and acidic residues" evidence="1">
    <location>
        <begin position="94"/>
        <end position="106"/>
    </location>
</feature>
<feature type="compositionally biased region" description="Basic and acidic residues" evidence="1">
    <location>
        <begin position="163"/>
        <end position="175"/>
    </location>
</feature>
<evidence type="ECO:0000259" key="2">
    <source>
        <dbReference type="PROSITE" id="PS51698"/>
    </source>
</evidence>
<organism evidence="3 4">
    <name type="scientific">Vitrella brassicaformis (strain CCMP3155)</name>
    <dbReference type="NCBI Taxonomy" id="1169540"/>
    <lineage>
        <taxon>Eukaryota</taxon>
        <taxon>Sar</taxon>
        <taxon>Alveolata</taxon>
        <taxon>Colpodellida</taxon>
        <taxon>Vitrellaceae</taxon>
        <taxon>Vitrella</taxon>
    </lineage>
</organism>
<feature type="compositionally biased region" description="Low complexity" evidence="1">
    <location>
        <begin position="196"/>
        <end position="210"/>
    </location>
</feature>
<feature type="region of interest" description="Disordered" evidence="1">
    <location>
        <begin position="1"/>
        <end position="66"/>
    </location>
</feature>
<name>A0A0G4ER87_VITBC</name>
<feature type="region of interest" description="Disordered" evidence="1">
    <location>
        <begin position="87"/>
        <end position="139"/>
    </location>
</feature>
<feature type="compositionally biased region" description="Pro residues" evidence="1">
    <location>
        <begin position="229"/>
        <end position="246"/>
    </location>
</feature>
<feature type="compositionally biased region" description="Acidic residues" evidence="1">
    <location>
        <begin position="442"/>
        <end position="454"/>
    </location>
</feature>
<feature type="compositionally biased region" description="Basic and acidic residues" evidence="1">
    <location>
        <begin position="431"/>
        <end position="441"/>
    </location>
</feature>
<dbReference type="OrthoDB" id="408583at2759"/>
<protein>
    <recommendedName>
        <fullName evidence="2">U-box domain-containing protein</fullName>
    </recommendedName>
</protein>
<dbReference type="PROSITE" id="PS51698">
    <property type="entry name" value="U_BOX"/>
    <property type="match status" value="1"/>
</dbReference>
<dbReference type="VEuPathDB" id="CryptoDB:Vbra_12788"/>
<feature type="region of interest" description="Disordered" evidence="1">
    <location>
        <begin position="152"/>
        <end position="261"/>
    </location>
</feature>
<proteinExistence type="predicted"/>
<dbReference type="InterPro" id="IPR003613">
    <property type="entry name" value="Ubox_domain"/>
</dbReference>
<dbReference type="AlphaFoldDB" id="A0A0G4ER87"/>
<sequence length="454" mass="48373">MDGGSGSAGSLPDNRMPRVLRDASVGEVLRRMSEQARLQADTAPGRPADRHQPRDQPQLNRAPSTRAGALVAQRLIAADAAEFFAARNDGGGQRVERRRDGERASEQHQMAMAARHLNAGPADRHQPQLNRSGRPARAAALAAQRCIAADAEYAARNDGGGQRAERRRDGERASEQHQMTDVGERPAEPVRPSPAPAAAAAAAAAAPSAAERQRQAELLRAASLFFSPPSSPSPPPQSSRRPPPSHPAAAAAAGGGGYVGRHGVRREHFAEVDKKSLDVLEAADSELEDKEMLCCPISMEIFRQPVSIPSGNTCEYTAIVNYIRQSRRRREGPLSPTTRKSISEGDLRSNRFAVSAIEAMARQVVREQDLRAQLIRRDAGKSRLPPPPPAAAAAAAAPATVGGAAFSGAGEQESSSSYGMGKRSGSPLPRDGQKRPRREGEEEREGEGDGEGDR</sequence>
<evidence type="ECO:0000313" key="3">
    <source>
        <dbReference type="EMBL" id="CEM00519.1"/>
    </source>
</evidence>
<dbReference type="GO" id="GO:0004842">
    <property type="term" value="F:ubiquitin-protein transferase activity"/>
    <property type="evidence" value="ECO:0007669"/>
    <property type="project" value="InterPro"/>
</dbReference>
<gene>
    <name evidence="3" type="ORF">Vbra_12788</name>
</gene>
<feature type="domain" description="U-box" evidence="2">
    <location>
        <begin position="288"/>
        <end position="367"/>
    </location>
</feature>
<feature type="region of interest" description="Disordered" evidence="1">
    <location>
        <begin position="377"/>
        <end position="454"/>
    </location>
</feature>
<dbReference type="EMBL" id="CDMY01000295">
    <property type="protein sequence ID" value="CEM00519.1"/>
    <property type="molecule type" value="Genomic_DNA"/>
</dbReference>
<dbReference type="SUPFAM" id="SSF57850">
    <property type="entry name" value="RING/U-box"/>
    <property type="match status" value="1"/>
</dbReference>
<evidence type="ECO:0000313" key="4">
    <source>
        <dbReference type="Proteomes" id="UP000041254"/>
    </source>
</evidence>
<evidence type="ECO:0000256" key="1">
    <source>
        <dbReference type="SAM" id="MobiDB-lite"/>
    </source>
</evidence>
<dbReference type="Proteomes" id="UP000041254">
    <property type="component" value="Unassembled WGS sequence"/>
</dbReference>
<reference evidence="3 4" key="1">
    <citation type="submission" date="2014-11" db="EMBL/GenBank/DDBJ databases">
        <authorList>
            <person name="Zhu J."/>
            <person name="Qi W."/>
            <person name="Song R."/>
        </authorList>
    </citation>
    <scope>NUCLEOTIDE SEQUENCE [LARGE SCALE GENOMIC DNA]</scope>
</reference>
<dbReference type="Pfam" id="PF04564">
    <property type="entry name" value="U-box"/>
    <property type="match status" value="1"/>
</dbReference>
<dbReference type="InParanoid" id="A0A0G4ER87"/>
<dbReference type="Gene3D" id="3.30.40.10">
    <property type="entry name" value="Zinc/RING finger domain, C3HC4 (zinc finger)"/>
    <property type="match status" value="1"/>
</dbReference>
<accession>A0A0G4ER87</accession>
<keyword evidence="4" id="KW-1185">Reference proteome</keyword>
<dbReference type="SMART" id="SM00504">
    <property type="entry name" value="Ubox"/>
    <property type="match status" value="1"/>
</dbReference>
<dbReference type="GO" id="GO:0016567">
    <property type="term" value="P:protein ubiquitination"/>
    <property type="evidence" value="ECO:0007669"/>
    <property type="project" value="InterPro"/>
</dbReference>